<dbReference type="RefSeq" id="WP_398275594.1">
    <property type="nucleotide sequence ID" value="NZ_JBITLV010000001.1"/>
</dbReference>
<reference evidence="1 2" key="1">
    <citation type="submission" date="2024-10" db="EMBL/GenBank/DDBJ databases">
        <title>The Natural Products Discovery Center: Release of the First 8490 Sequenced Strains for Exploring Actinobacteria Biosynthetic Diversity.</title>
        <authorList>
            <person name="Kalkreuter E."/>
            <person name="Kautsar S.A."/>
            <person name="Yang D."/>
            <person name="Bader C.D."/>
            <person name="Teijaro C.N."/>
            <person name="Fluegel L."/>
            <person name="Davis C.M."/>
            <person name="Simpson J.R."/>
            <person name="Lauterbach L."/>
            <person name="Steele A.D."/>
            <person name="Gui C."/>
            <person name="Meng S."/>
            <person name="Li G."/>
            <person name="Viehrig K."/>
            <person name="Ye F."/>
            <person name="Su P."/>
            <person name="Kiefer A.F."/>
            <person name="Nichols A."/>
            <person name="Cepeda A.J."/>
            <person name="Yan W."/>
            <person name="Fan B."/>
            <person name="Jiang Y."/>
            <person name="Adhikari A."/>
            <person name="Zheng C.-J."/>
            <person name="Schuster L."/>
            <person name="Cowan T.M."/>
            <person name="Smanski M.J."/>
            <person name="Chevrette M.G."/>
            <person name="De Carvalho L.P.S."/>
            <person name="Shen B."/>
        </authorList>
    </citation>
    <scope>NUCLEOTIDE SEQUENCE [LARGE SCALE GENOMIC DNA]</scope>
    <source>
        <strain evidence="1 2">NPDC049639</strain>
    </source>
</reference>
<name>A0ABW8AIS2_9ACTN</name>
<sequence length="159" mass="17420">MNTHDLDNLLADLPTDLTDLRTAELPEPVVAPELVPDRQGDILITRIPPVDVETVRPTSGRPYSGLGTVQRPFITITRPDALFARTGANSHVLVPIGRCPVLFRRKPADDQLVWTVVVPEGSAARLEHWGRTANHRPIYLEPGSYELAAKVGAVFGICD</sequence>
<protein>
    <submittedName>
        <fullName evidence="1">Uncharacterized protein</fullName>
    </submittedName>
</protein>
<evidence type="ECO:0000313" key="2">
    <source>
        <dbReference type="Proteomes" id="UP001612915"/>
    </source>
</evidence>
<organism evidence="1 2">
    <name type="scientific">Spongisporangium articulatum</name>
    <dbReference type="NCBI Taxonomy" id="3362603"/>
    <lineage>
        <taxon>Bacteria</taxon>
        <taxon>Bacillati</taxon>
        <taxon>Actinomycetota</taxon>
        <taxon>Actinomycetes</taxon>
        <taxon>Kineosporiales</taxon>
        <taxon>Kineosporiaceae</taxon>
        <taxon>Spongisporangium</taxon>
    </lineage>
</organism>
<dbReference type="EMBL" id="JBITLV010000001">
    <property type="protein sequence ID" value="MFI7586261.1"/>
    <property type="molecule type" value="Genomic_DNA"/>
</dbReference>
<dbReference type="Proteomes" id="UP001612915">
    <property type="component" value="Unassembled WGS sequence"/>
</dbReference>
<gene>
    <name evidence="1" type="ORF">ACIB24_04230</name>
</gene>
<comment type="caution">
    <text evidence="1">The sequence shown here is derived from an EMBL/GenBank/DDBJ whole genome shotgun (WGS) entry which is preliminary data.</text>
</comment>
<proteinExistence type="predicted"/>
<keyword evidence="2" id="KW-1185">Reference proteome</keyword>
<accession>A0ABW8AIS2</accession>
<evidence type="ECO:0000313" key="1">
    <source>
        <dbReference type="EMBL" id="MFI7586261.1"/>
    </source>
</evidence>